<dbReference type="AlphaFoldDB" id="A0A5C6CX81"/>
<evidence type="ECO:0000313" key="1">
    <source>
        <dbReference type="EMBL" id="TWU29583.1"/>
    </source>
</evidence>
<accession>A0A5C6CX81</accession>
<dbReference type="Proteomes" id="UP000318437">
    <property type="component" value="Unassembled WGS sequence"/>
</dbReference>
<keyword evidence="2" id="KW-1185">Reference proteome</keyword>
<protein>
    <submittedName>
        <fullName evidence="1">Uncharacterized protein</fullName>
    </submittedName>
</protein>
<evidence type="ECO:0000313" key="2">
    <source>
        <dbReference type="Proteomes" id="UP000318437"/>
    </source>
</evidence>
<reference evidence="1 2" key="1">
    <citation type="submission" date="2019-02" db="EMBL/GenBank/DDBJ databases">
        <title>Deep-cultivation of Planctomycetes and their phenomic and genomic characterization uncovers novel biology.</title>
        <authorList>
            <person name="Wiegand S."/>
            <person name="Jogler M."/>
            <person name="Boedeker C."/>
            <person name="Pinto D."/>
            <person name="Vollmers J."/>
            <person name="Rivas-Marin E."/>
            <person name="Kohn T."/>
            <person name="Peeters S.H."/>
            <person name="Heuer A."/>
            <person name="Rast P."/>
            <person name="Oberbeckmann S."/>
            <person name="Bunk B."/>
            <person name="Jeske O."/>
            <person name="Meyerdierks A."/>
            <person name="Storesund J.E."/>
            <person name="Kallscheuer N."/>
            <person name="Luecker S."/>
            <person name="Lage O.M."/>
            <person name="Pohl T."/>
            <person name="Merkel B.J."/>
            <person name="Hornburger P."/>
            <person name="Mueller R.-W."/>
            <person name="Bruemmer F."/>
            <person name="Labrenz M."/>
            <person name="Spormann A.M."/>
            <person name="Op Den Camp H."/>
            <person name="Overmann J."/>
            <person name="Amann R."/>
            <person name="Jetten M.S.M."/>
            <person name="Mascher T."/>
            <person name="Medema M.H."/>
            <person name="Devos D.P."/>
            <person name="Kaster A.-K."/>
            <person name="Ovreas L."/>
            <person name="Rohde M."/>
            <person name="Galperin M.Y."/>
            <person name="Jogler C."/>
        </authorList>
    </citation>
    <scope>NUCLEOTIDE SEQUENCE [LARGE SCALE GENOMIC DNA]</scope>
    <source>
        <strain evidence="1 2">Pla144</strain>
    </source>
</reference>
<dbReference type="EMBL" id="SJPS01000001">
    <property type="protein sequence ID" value="TWU29583.1"/>
    <property type="molecule type" value="Genomic_DNA"/>
</dbReference>
<organism evidence="1 2">
    <name type="scientific">Bythopirellula polymerisocia</name>
    <dbReference type="NCBI Taxonomy" id="2528003"/>
    <lineage>
        <taxon>Bacteria</taxon>
        <taxon>Pseudomonadati</taxon>
        <taxon>Planctomycetota</taxon>
        <taxon>Planctomycetia</taxon>
        <taxon>Pirellulales</taxon>
        <taxon>Lacipirellulaceae</taxon>
        <taxon>Bythopirellula</taxon>
    </lineage>
</organism>
<sequence>MIGLGGEEGSFVLEKKFSTKLDTTKLSPLE</sequence>
<name>A0A5C6CX81_9BACT</name>
<gene>
    <name evidence="1" type="ORF">Pla144_03610</name>
</gene>
<proteinExistence type="predicted"/>
<comment type="caution">
    <text evidence="1">The sequence shown here is derived from an EMBL/GenBank/DDBJ whole genome shotgun (WGS) entry which is preliminary data.</text>
</comment>